<evidence type="ECO:0000313" key="2">
    <source>
        <dbReference type="Proteomes" id="UP000451682"/>
    </source>
</evidence>
<dbReference type="AlphaFoldDB" id="A0AAX2YPS6"/>
<protein>
    <submittedName>
        <fullName evidence="1">Uncharacterized protein</fullName>
    </submittedName>
</protein>
<reference evidence="1 2" key="1">
    <citation type="submission" date="2018-06" db="EMBL/GenBank/DDBJ databases">
        <title>Whole genome sequencing to identify and define MRSA outbreaks.</title>
        <authorList>
            <person name="Sullivan M.J."/>
            <person name="Altman D.R."/>
            <person name="Chacko K."/>
            <person name="Ciferri B."/>
            <person name="Webster E."/>
            <person name="Deikus G."/>
            <person name="Lewis M."/>
            <person name="Khan Z."/>
            <person name="Beckford C."/>
            <person name="Rendo A."/>
            <person name="Samaroo F."/>
            <person name="Sebra R."/>
            <person name="Karam-Howlin R."/>
            <person name="Southwick K."/>
            <person name="Adams E."/>
            <person name="Ying L."/>
            <person name="Kornblum J."/>
            <person name="Factor S."/>
            <person name="Danesh Yazdi M."/>
            <person name="Dingle T."/>
            <person name="Hamula C."/>
            <person name="Bashir A."/>
            <person name="Schadt E."/>
            <person name="Kasarskis A."/>
            <person name="Patel G."/>
            <person name="Wallach F."/>
            <person name="Gibbs K."/>
            <person name="Van Bakel H."/>
        </authorList>
    </citation>
    <scope>NUCLEOTIDE SEQUENCE [LARGE SCALE GENOMIC DNA]</scope>
    <source>
        <strain evidence="2">pt013</strain>
    </source>
</reference>
<dbReference type="EMBL" id="QNXF01000003">
    <property type="protein sequence ID" value="TXL39804.1"/>
    <property type="molecule type" value="Genomic_DNA"/>
</dbReference>
<evidence type="ECO:0000313" key="1">
    <source>
        <dbReference type="EMBL" id="TXL39804.1"/>
    </source>
</evidence>
<organism evidence="1 2">
    <name type="scientific">Staphylococcus aureus</name>
    <dbReference type="NCBI Taxonomy" id="1280"/>
    <lineage>
        <taxon>Bacteria</taxon>
        <taxon>Bacillati</taxon>
        <taxon>Bacillota</taxon>
        <taxon>Bacilli</taxon>
        <taxon>Bacillales</taxon>
        <taxon>Staphylococcaceae</taxon>
        <taxon>Staphylococcus</taxon>
    </lineage>
</organism>
<proteinExistence type="predicted"/>
<name>A0AAX2YPS6_STAAU</name>
<accession>A0AAX2YPS6</accession>
<dbReference type="Proteomes" id="UP000451682">
    <property type="component" value="Unassembled WGS sequence"/>
</dbReference>
<gene>
    <name evidence="1" type="ORF">DQU50_09855</name>
</gene>
<comment type="caution">
    <text evidence="1">The sequence shown here is derived from an EMBL/GenBank/DDBJ whole genome shotgun (WGS) entry which is preliminary data.</text>
</comment>
<sequence>MYDELNASNVTLKIKATMSLLTSYIVAISSVDISVSLNPRAILQFHF</sequence>